<comment type="catalytic activity">
    <reaction evidence="5">
        <text>ATP + H2O = ADP + phosphate + H(+)</text>
        <dbReference type="Rhea" id="RHEA:13065"/>
        <dbReference type="ChEBI" id="CHEBI:15377"/>
        <dbReference type="ChEBI" id="CHEBI:15378"/>
        <dbReference type="ChEBI" id="CHEBI:30616"/>
        <dbReference type="ChEBI" id="CHEBI:43474"/>
        <dbReference type="ChEBI" id="CHEBI:456216"/>
        <dbReference type="EC" id="3.6.4.13"/>
    </reaction>
</comment>
<dbReference type="EC" id="3.6.4.13" evidence="5"/>
<keyword evidence="5" id="KW-0347">Helicase</keyword>
<evidence type="ECO:0000313" key="8">
    <source>
        <dbReference type="Proteomes" id="UP000775547"/>
    </source>
</evidence>
<evidence type="ECO:0000259" key="6">
    <source>
        <dbReference type="PROSITE" id="PS51194"/>
    </source>
</evidence>
<accession>A0A9P7K789</accession>
<dbReference type="Pfam" id="PF00271">
    <property type="entry name" value="Helicase_C"/>
    <property type="match status" value="1"/>
</dbReference>
<reference evidence="7" key="2">
    <citation type="submission" date="2021-10" db="EMBL/GenBank/DDBJ databases">
        <title>Phylogenomics reveals ancestral predisposition of the termite-cultivated fungus Termitomyces towards a domesticated lifestyle.</title>
        <authorList>
            <person name="Auxier B."/>
            <person name="Grum-Grzhimaylo A."/>
            <person name="Cardenas M.E."/>
            <person name="Lodge J.D."/>
            <person name="Laessoe T."/>
            <person name="Pedersen O."/>
            <person name="Smith M.E."/>
            <person name="Kuyper T.W."/>
            <person name="Franco-Molano E.A."/>
            <person name="Baroni T.J."/>
            <person name="Aanen D.K."/>
        </authorList>
    </citation>
    <scope>NUCLEOTIDE SEQUENCE</scope>
    <source>
        <strain evidence="7">AP01</strain>
        <tissue evidence="7">Mycelium</tissue>
    </source>
</reference>
<dbReference type="InterPro" id="IPR001650">
    <property type="entry name" value="Helicase_C-like"/>
</dbReference>
<comment type="caution">
    <text evidence="7">The sequence shown here is derived from an EMBL/GenBank/DDBJ whole genome shotgun (WGS) entry which is preliminary data.</text>
</comment>
<keyword evidence="2 5" id="KW-0378">Hydrolase</keyword>
<proteinExistence type="inferred from homology"/>
<evidence type="ECO:0000256" key="2">
    <source>
        <dbReference type="ARBA" id="ARBA00022801"/>
    </source>
</evidence>
<comment type="domain">
    <text evidence="5">The Q motif is unique to and characteristic of the DEAD box family of RNA helicases and controls ATP binding and hydrolysis.</text>
</comment>
<protein>
    <recommendedName>
        <fullName evidence="5">ATP-dependent RNA helicase</fullName>
        <ecNumber evidence="5">3.6.4.13</ecNumber>
    </recommendedName>
</protein>
<dbReference type="Gene3D" id="3.40.50.300">
    <property type="entry name" value="P-loop containing nucleotide triphosphate hydrolases"/>
    <property type="match status" value="1"/>
</dbReference>
<name>A0A9P7K789_9AGAR</name>
<dbReference type="OrthoDB" id="193716at2759"/>
<organism evidence="7 8">
    <name type="scientific">Asterophora parasitica</name>
    <dbReference type="NCBI Taxonomy" id="117018"/>
    <lineage>
        <taxon>Eukaryota</taxon>
        <taxon>Fungi</taxon>
        <taxon>Dikarya</taxon>
        <taxon>Basidiomycota</taxon>
        <taxon>Agaricomycotina</taxon>
        <taxon>Agaricomycetes</taxon>
        <taxon>Agaricomycetidae</taxon>
        <taxon>Agaricales</taxon>
        <taxon>Tricholomatineae</taxon>
        <taxon>Lyophyllaceae</taxon>
        <taxon>Asterophora</taxon>
    </lineage>
</organism>
<evidence type="ECO:0000256" key="5">
    <source>
        <dbReference type="RuleBase" id="RU365068"/>
    </source>
</evidence>
<evidence type="ECO:0000256" key="1">
    <source>
        <dbReference type="ARBA" id="ARBA00022741"/>
    </source>
</evidence>
<dbReference type="SUPFAM" id="SSF52540">
    <property type="entry name" value="P-loop containing nucleoside triphosphate hydrolases"/>
    <property type="match status" value="1"/>
</dbReference>
<evidence type="ECO:0000256" key="3">
    <source>
        <dbReference type="ARBA" id="ARBA00022840"/>
    </source>
</evidence>
<dbReference type="PROSITE" id="PS51194">
    <property type="entry name" value="HELICASE_CTER"/>
    <property type="match status" value="1"/>
</dbReference>
<dbReference type="Proteomes" id="UP000775547">
    <property type="component" value="Unassembled WGS sequence"/>
</dbReference>
<dbReference type="EMBL" id="JABCKV010000407">
    <property type="protein sequence ID" value="KAG5641036.1"/>
    <property type="molecule type" value="Genomic_DNA"/>
</dbReference>
<feature type="domain" description="Helicase C-terminal" evidence="6">
    <location>
        <begin position="6"/>
        <end position="158"/>
    </location>
</feature>
<reference evidence="7" key="1">
    <citation type="submission" date="2020-07" db="EMBL/GenBank/DDBJ databases">
        <authorList>
            <person name="Nieuwenhuis M."/>
            <person name="Van De Peppel L.J.J."/>
        </authorList>
    </citation>
    <scope>NUCLEOTIDE SEQUENCE</scope>
    <source>
        <strain evidence="7">AP01</strain>
        <tissue evidence="7">Mycelium</tissue>
    </source>
</reference>
<dbReference type="GO" id="GO:0003723">
    <property type="term" value="F:RNA binding"/>
    <property type="evidence" value="ECO:0007669"/>
    <property type="project" value="UniProtKB-UniRule"/>
</dbReference>
<keyword evidence="1 5" id="KW-0547">Nucleotide-binding</keyword>
<dbReference type="PANTHER" id="PTHR24031">
    <property type="entry name" value="RNA HELICASE"/>
    <property type="match status" value="1"/>
</dbReference>
<dbReference type="CDD" id="cd18787">
    <property type="entry name" value="SF2_C_DEAD"/>
    <property type="match status" value="1"/>
</dbReference>
<dbReference type="AlphaFoldDB" id="A0A9P7K789"/>
<evidence type="ECO:0000256" key="4">
    <source>
        <dbReference type="ARBA" id="ARBA00022884"/>
    </source>
</evidence>
<feature type="non-terminal residue" evidence="7">
    <location>
        <position position="1"/>
    </location>
</feature>
<dbReference type="InterPro" id="IPR027417">
    <property type="entry name" value="P-loop_NTPase"/>
</dbReference>
<dbReference type="GO" id="GO:0016787">
    <property type="term" value="F:hydrolase activity"/>
    <property type="evidence" value="ECO:0007669"/>
    <property type="project" value="UniProtKB-KW"/>
</dbReference>
<gene>
    <name evidence="7" type="ORF">DXG03_006310</name>
</gene>
<evidence type="ECO:0000313" key="7">
    <source>
        <dbReference type="EMBL" id="KAG5641036.1"/>
    </source>
</evidence>
<keyword evidence="8" id="KW-1185">Reference proteome</keyword>
<dbReference type="SMART" id="SM00490">
    <property type="entry name" value="HELICc"/>
    <property type="match status" value="1"/>
</dbReference>
<dbReference type="GO" id="GO:0005524">
    <property type="term" value="F:ATP binding"/>
    <property type="evidence" value="ECO:0007669"/>
    <property type="project" value="UniProtKB-UniRule"/>
</dbReference>
<keyword evidence="3 5" id="KW-0067">ATP-binding</keyword>
<keyword evidence="4 5" id="KW-0694">RNA-binding</keyword>
<dbReference type="GO" id="GO:0003724">
    <property type="term" value="F:RNA helicase activity"/>
    <property type="evidence" value="ECO:0007669"/>
    <property type="project" value="UniProtKB-EC"/>
</dbReference>
<sequence>MRLTHTLPNSATSTSKTIVFFPTARHVGLAYEVLSALPNLPPVFELHSRNSQSARSKASAAFRDAPEAILLSSDVAARGMDFPGVTLVMQLNLPSSSEQYIHRLGRTARAGANGRGILVLDPAEQRFLTLKDVLPFGITPDAQFAAATASSPEHAEIAATLAAAGTKDNSQVKIDSIAHAYRAWLGYYNSHLKLLGWDKAALVRAGNDYVVQALGWPEGLPEMETRTLGKMGLKGVPGLNVV</sequence>
<comment type="similarity">
    <text evidence="5">Belongs to the DEAD box helicase family.</text>
</comment>
<comment type="function">
    <text evidence="5">RNA helicase.</text>
</comment>